<evidence type="ECO:0000313" key="1">
    <source>
        <dbReference type="EMBL" id="CUP50860.1"/>
    </source>
</evidence>
<reference evidence="1 2" key="1">
    <citation type="submission" date="2015-09" db="EMBL/GenBank/DDBJ databases">
        <authorList>
            <consortium name="Pathogen Informatics"/>
        </authorList>
    </citation>
    <scope>NUCLEOTIDE SEQUENCE [LARGE SCALE GENOMIC DNA]</scope>
    <source>
        <strain evidence="1 2">2789STDY5834908</strain>
    </source>
</reference>
<protein>
    <submittedName>
        <fullName evidence="1">Uncharacterized protein</fullName>
    </submittedName>
</protein>
<evidence type="ECO:0000313" key="2">
    <source>
        <dbReference type="Proteomes" id="UP000095564"/>
    </source>
</evidence>
<gene>
    <name evidence="1" type="ORF">ERS852520_01514</name>
</gene>
<proteinExistence type="predicted"/>
<name>A0A174NWE7_ANAHA</name>
<sequence>MKSLPTNIANLQEVCGTRVIYDGKSCIKNIIDKNMFDQCLIYSESKNQKIKDSIKCDPMSKLWKDECKKEWWFQDTVEAAKKMHPSMDERLFELRDKLLDFAGESVCLLGCEEDLDNILNYGQFWVGNNIKMMRGEPSQCHANSCNLWEQNKDTTRICTGYALSNDGMWRQHSWLVWHKARSNQIVETTVKRVAYYGFVMPYDMCEEFACDNF</sequence>
<accession>A0A174NWE7</accession>
<dbReference type="Proteomes" id="UP000095564">
    <property type="component" value="Unassembled WGS sequence"/>
</dbReference>
<dbReference type="AlphaFoldDB" id="A0A174NWE7"/>
<dbReference type="RefSeq" id="WP_055160013.1">
    <property type="nucleotide sequence ID" value="NZ_CZAU01000013.1"/>
</dbReference>
<organism evidence="1 2">
    <name type="scientific">Anaerostipes hadrus</name>
    <dbReference type="NCBI Taxonomy" id="649756"/>
    <lineage>
        <taxon>Bacteria</taxon>
        <taxon>Bacillati</taxon>
        <taxon>Bacillota</taxon>
        <taxon>Clostridia</taxon>
        <taxon>Lachnospirales</taxon>
        <taxon>Lachnospiraceae</taxon>
        <taxon>Anaerostipes</taxon>
    </lineage>
</organism>
<dbReference type="OrthoDB" id="2088026at2"/>
<dbReference type="EMBL" id="CZAU01000013">
    <property type="protein sequence ID" value="CUP50860.1"/>
    <property type="molecule type" value="Genomic_DNA"/>
</dbReference>